<proteinExistence type="predicted"/>
<dbReference type="PANTHER" id="PTHR35807">
    <property type="entry name" value="TRANSCRIPTIONAL REGULATOR REDD-RELATED"/>
    <property type="match status" value="1"/>
</dbReference>
<dbReference type="InterPro" id="IPR016032">
    <property type="entry name" value="Sig_transdc_resp-reg_C-effctor"/>
</dbReference>
<dbReference type="AlphaFoldDB" id="A0A285PBD5"/>
<sequence>MSQSIVKLQLFGPFKVFLQDGQDVTPSSIRACALLAMLASSNTHERSRRWLEANLWSDRAPEQASGSLRQALMAIRKILPDGPLLLNTNRQTVALAPDVFDIQSLEDISSDGSMEFLEGMCIPDAAFQIWHQDMQSFFRSVKRPVTHDVAGTRQPLTIRCNALPYAKAEENSQNFLIARHSSFQLGQSIIETVGAECLVSKSVGTEKVAKRRADLDLTCNIISGTDDDFLVMDIASCHNQQLLYSGTIKLASTMPLDADLEFQRLSFDAAEAVMEKTAQSLAGEDPRRIARHHQYNAIQDIFRFDRASLLSADHSLDMAYSNEPNPVFLAWKALIRTVQAVELFEPNVNVLQRQAQILIEQCLYEGTNNSVVLSLLALVQVMLFGDEEYAIDLATPALEKNPSNAFALQAMAATRLICGDSKSAYDYSLRSRKIAQGSAFRHWWDLYHCLSCIANERYEEALKMAETAARRSPRFRPPLRQMISLYTYFGETEKAHRAASRLLYLEPGFNIEKFLTNINYPNRTLRNSGLLKLDYDHLRDFSQAAC</sequence>
<dbReference type="InterPro" id="IPR011990">
    <property type="entry name" value="TPR-like_helical_dom_sf"/>
</dbReference>
<dbReference type="InterPro" id="IPR051677">
    <property type="entry name" value="AfsR-DnrI-RedD_regulator"/>
</dbReference>
<dbReference type="GO" id="GO:0003677">
    <property type="term" value="F:DNA binding"/>
    <property type="evidence" value="ECO:0007669"/>
    <property type="project" value="InterPro"/>
</dbReference>
<protein>
    <recommendedName>
        <fullName evidence="3">DNA-binding transcriptional activator of the SARP family</fullName>
    </recommendedName>
</protein>
<evidence type="ECO:0000313" key="1">
    <source>
        <dbReference type="EMBL" id="SNZ19034.1"/>
    </source>
</evidence>
<gene>
    <name evidence="1" type="ORF">SAMN06265368_2111</name>
</gene>
<dbReference type="PANTHER" id="PTHR35807:SF1">
    <property type="entry name" value="TRANSCRIPTIONAL REGULATOR REDD"/>
    <property type="match status" value="1"/>
</dbReference>
<dbReference type="RefSeq" id="WP_097153422.1">
    <property type="nucleotide sequence ID" value="NZ_OBEL01000002.1"/>
</dbReference>
<dbReference type="SUPFAM" id="SSF46894">
    <property type="entry name" value="C-terminal effector domain of the bipartite response regulators"/>
    <property type="match status" value="1"/>
</dbReference>
<dbReference type="SUPFAM" id="SSF48452">
    <property type="entry name" value="TPR-like"/>
    <property type="match status" value="1"/>
</dbReference>
<accession>A0A285PBD5</accession>
<dbReference type="Proteomes" id="UP000219439">
    <property type="component" value="Unassembled WGS sequence"/>
</dbReference>
<evidence type="ECO:0008006" key="3">
    <source>
        <dbReference type="Google" id="ProtNLM"/>
    </source>
</evidence>
<dbReference type="InterPro" id="IPR036388">
    <property type="entry name" value="WH-like_DNA-bd_sf"/>
</dbReference>
<dbReference type="OrthoDB" id="9807521at2"/>
<name>A0A285PBD5_9HYPH</name>
<evidence type="ECO:0000313" key="2">
    <source>
        <dbReference type="Proteomes" id="UP000219439"/>
    </source>
</evidence>
<dbReference type="EMBL" id="OBEL01000002">
    <property type="protein sequence ID" value="SNZ19034.1"/>
    <property type="molecule type" value="Genomic_DNA"/>
</dbReference>
<dbReference type="Gene3D" id="1.10.10.10">
    <property type="entry name" value="Winged helix-like DNA-binding domain superfamily/Winged helix DNA-binding domain"/>
    <property type="match status" value="1"/>
</dbReference>
<keyword evidence="2" id="KW-1185">Reference proteome</keyword>
<dbReference type="GO" id="GO:0006355">
    <property type="term" value="P:regulation of DNA-templated transcription"/>
    <property type="evidence" value="ECO:0007669"/>
    <property type="project" value="InterPro"/>
</dbReference>
<dbReference type="Gene3D" id="1.25.40.10">
    <property type="entry name" value="Tetratricopeptide repeat domain"/>
    <property type="match status" value="1"/>
</dbReference>
<organism evidence="1 2">
    <name type="scientific">Cohaesibacter gelatinilyticus</name>
    <dbReference type="NCBI Taxonomy" id="372072"/>
    <lineage>
        <taxon>Bacteria</taxon>
        <taxon>Pseudomonadati</taxon>
        <taxon>Pseudomonadota</taxon>
        <taxon>Alphaproteobacteria</taxon>
        <taxon>Hyphomicrobiales</taxon>
        <taxon>Cohaesibacteraceae</taxon>
    </lineage>
</organism>
<reference evidence="1 2" key="1">
    <citation type="submission" date="2017-09" db="EMBL/GenBank/DDBJ databases">
        <authorList>
            <person name="Ehlers B."/>
            <person name="Leendertz F.H."/>
        </authorList>
    </citation>
    <scope>NUCLEOTIDE SEQUENCE [LARGE SCALE GENOMIC DNA]</scope>
    <source>
        <strain evidence="1 2">DSM 18289</strain>
    </source>
</reference>